<protein>
    <submittedName>
        <fullName evidence="1">Uncharacterized protein</fullName>
    </submittedName>
</protein>
<accession>A0ACB8ZGR9</accession>
<dbReference type="Proteomes" id="UP001056120">
    <property type="component" value="Linkage Group LG26"/>
</dbReference>
<sequence length="66" mass="7614">MLLTQLSISLSLPSTAGQSTITDYFRRPNTRFHNHFAVINCRSLCCILNHHHHSFFEQDIPFEGVL</sequence>
<evidence type="ECO:0000313" key="2">
    <source>
        <dbReference type="Proteomes" id="UP001056120"/>
    </source>
</evidence>
<proteinExistence type="predicted"/>
<reference evidence="2" key="1">
    <citation type="journal article" date="2022" name="Mol. Ecol. Resour.">
        <title>The genomes of chicory, endive, great burdock and yacon provide insights into Asteraceae palaeo-polyploidization history and plant inulin production.</title>
        <authorList>
            <person name="Fan W."/>
            <person name="Wang S."/>
            <person name="Wang H."/>
            <person name="Wang A."/>
            <person name="Jiang F."/>
            <person name="Liu H."/>
            <person name="Zhao H."/>
            <person name="Xu D."/>
            <person name="Zhang Y."/>
        </authorList>
    </citation>
    <scope>NUCLEOTIDE SEQUENCE [LARGE SCALE GENOMIC DNA]</scope>
    <source>
        <strain evidence="2">cv. Yunnan</strain>
    </source>
</reference>
<keyword evidence="2" id="KW-1185">Reference proteome</keyword>
<evidence type="ECO:0000313" key="1">
    <source>
        <dbReference type="EMBL" id="KAI3696521.1"/>
    </source>
</evidence>
<organism evidence="1 2">
    <name type="scientific">Smallanthus sonchifolius</name>
    <dbReference type="NCBI Taxonomy" id="185202"/>
    <lineage>
        <taxon>Eukaryota</taxon>
        <taxon>Viridiplantae</taxon>
        <taxon>Streptophyta</taxon>
        <taxon>Embryophyta</taxon>
        <taxon>Tracheophyta</taxon>
        <taxon>Spermatophyta</taxon>
        <taxon>Magnoliopsida</taxon>
        <taxon>eudicotyledons</taxon>
        <taxon>Gunneridae</taxon>
        <taxon>Pentapetalae</taxon>
        <taxon>asterids</taxon>
        <taxon>campanulids</taxon>
        <taxon>Asterales</taxon>
        <taxon>Asteraceae</taxon>
        <taxon>Asteroideae</taxon>
        <taxon>Heliantheae alliance</taxon>
        <taxon>Millerieae</taxon>
        <taxon>Smallanthus</taxon>
    </lineage>
</organism>
<gene>
    <name evidence="1" type="ORF">L1987_79539</name>
</gene>
<name>A0ACB8ZGR9_9ASTR</name>
<dbReference type="EMBL" id="CM042043">
    <property type="protein sequence ID" value="KAI3696521.1"/>
    <property type="molecule type" value="Genomic_DNA"/>
</dbReference>
<reference evidence="1 2" key="2">
    <citation type="journal article" date="2022" name="Mol. Ecol. Resour.">
        <title>The genomes of chicory, endive, great burdock and yacon provide insights into Asteraceae paleo-polyploidization history and plant inulin production.</title>
        <authorList>
            <person name="Fan W."/>
            <person name="Wang S."/>
            <person name="Wang H."/>
            <person name="Wang A."/>
            <person name="Jiang F."/>
            <person name="Liu H."/>
            <person name="Zhao H."/>
            <person name="Xu D."/>
            <person name="Zhang Y."/>
        </authorList>
    </citation>
    <scope>NUCLEOTIDE SEQUENCE [LARGE SCALE GENOMIC DNA]</scope>
    <source>
        <strain evidence="2">cv. Yunnan</strain>
        <tissue evidence="1">Leaves</tissue>
    </source>
</reference>
<comment type="caution">
    <text evidence="1">The sequence shown here is derived from an EMBL/GenBank/DDBJ whole genome shotgun (WGS) entry which is preliminary data.</text>
</comment>